<proteinExistence type="predicted"/>
<keyword evidence="3" id="KW-1185">Reference proteome</keyword>
<evidence type="ECO:0000313" key="2">
    <source>
        <dbReference type="EMBL" id="KAF2748333.1"/>
    </source>
</evidence>
<dbReference type="Proteomes" id="UP000799440">
    <property type="component" value="Unassembled WGS sequence"/>
</dbReference>
<organism evidence="2 3">
    <name type="scientific">Sporormia fimetaria CBS 119925</name>
    <dbReference type="NCBI Taxonomy" id="1340428"/>
    <lineage>
        <taxon>Eukaryota</taxon>
        <taxon>Fungi</taxon>
        <taxon>Dikarya</taxon>
        <taxon>Ascomycota</taxon>
        <taxon>Pezizomycotina</taxon>
        <taxon>Dothideomycetes</taxon>
        <taxon>Pleosporomycetidae</taxon>
        <taxon>Pleosporales</taxon>
        <taxon>Sporormiaceae</taxon>
        <taxon>Sporormia</taxon>
    </lineage>
</organism>
<name>A0A6A6VDQ5_9PLEO</name>
<feature type="compositionally biased region" description="Pro residues" evidence="1">
    <location>
        <begin position="508"/>
        <end position="522"/>
    </location>
</feature>
<feature type="region of interest" description="Disordered" evidence="1">
    <location>
        <begin position="429"/>
        <end position="575"/>
    </location>
</feature>
<feature type="region of interest" description="Disordered" evidence="1">
    <location>
        <begin position="358"/>
        <end position="413"/>
    </location>
</feature>
<feature type="compositionally biased region" description="Polar residues" evidence="1">
    <location>
        <begin position="362"/>
        <end position="373"/>
    </location>
</feature>
<accession>A0A6A6VDQ5</accession>
<feature type="region of interest" description="Disordered" evidence="1">
    <location>
        <begin position="47"/>
        <end position="69"/>
    </location>
</feature>
<feature type="region of interest" description="Disordered" evidence="1">
    <location>
        <begin position="1"/>
        <end position="23"/>
    </location>
</feature>
<sequence>MTARSVRIAQTTKEVKKEHKKNRYGISDNQLRVLQRDALLDERAKRFREQEERKRAAKKKREAKERKEMEARRQLGVGLATQLVGYSHTQAQLKKGMESFLGFKKRKPEDNHNVDVQKKLQQAVEVVDTGPWENEHDDEPPLDVLPELDAALGSSSFADTDLDDDTLLEAVEAPWNDKHCLGSDPATSKPIPAMLPPAPVNTAPKDEAAFRRVHGPVNWTTEEFLEALPSPLFELLSTDSGTDPCTWAPPASLLYKLHPPHVPPHRLRLKIGCVVTLLDHTRPPSLRSEEHHLRVLHVLPERIVCSLLNAPSEGSRTLTRQIFRANYRNDPQYPFQRLQFPIKVLPRQMPMMPALHRMPDTVESTTKLPQTIPQRPRPSAQISLLVQHSPPDTSPTTYTSGDPTTTMPPSSLDEWGELLASSTQLAREIADDSNEDHRENRSLQQRSSQIGRDLKHAHTSSNPPTRTLPPEQQTRKRPSPKPPEAPSMPLSRRSLDPPTAARLHDAPPPRLDPPMRPPPRHVAPPGIRPTAEDPTSTTSPNKQSVSQKLYPPAEIPLSTQDLETLFTMDDEDDEF</sequence>
<feature type="compositionally biased region" description="Polar residues" evidence="1">
    <location>
        <begin position="533"/>
        <end position="547"/>
    </location>
</feature>
<dbReference type="EMBL" id="MU006569">
    <property type="protein sequence ID" value="KAF2748333.1"/>
    <property type="molecule type" value="Genomic_DNA"/>
</dbReference>
<feature type="compositionally biased region" description="Low complexity" evidence="1">
    <location>
        <begin position="389"/>
        <end position="408"/>
    </location>
</feature>
<evidence type="ECO:0000313" key="3">
    <source>
        <dbReference type="Proteomes" id="UP000799440"/>
    </source>
</evidence>
<dbReference type="OrthoDB" id="3691720at2759"/>
<reference evidence="2" key="1">
    <citation type="journal article" date="2020" name="Stud. Mycol.">
        <title>101 Dothideomycetes genomes: a test case for predicting lifestyles and emergence of pathogens.</title>
        <authorList>
            <person name="Haridas S."/>
            <person name="Albert R."/>
            <person name="Binder M."/>
            <person name="Bloem J."/>
            <person name="Labutti K."/>
            <person name="Salamov A."/>
            <person name="Andreopoulos B."/>
            <person name="Baker S."/>
            <person name="Barry K."/>
            <person name="Bills G."/>
            <person name="Bluhm B."/>
            <person name="Cannon C."/>
            <person name="Castanera R."/>
            <person name="Culley D."/>
            <person name="Daum C."/>
            <person name="Ezra D."/>
            <person name="Gonzalez J."/>
            <person name="Henrissat B."/>
            <person name="Kuo A."/>
            <person name="Liang C."/>
            <person name="Lipzen A."/>
            <person name="Lutzoni F."/>
            <person name="Magnuson J."/>
            <person name="Mondo S."/>
            <person name="Nolan M."/>
            <person name="Ohm R."/>
            <person name="Pangilinan J."/>
            <person name="Park H.-J."/>
            <person name="Ramirez L."/>
            <person name="Alfaro M."/>
            <person name="Sun H."/>
            <person name="Tritt A."/>
            <person name="Yoshinaga Y."/>
            <person name="Zwiers L.-H."/>
            <person name="Turgeon B."/>
            <person name="Goodwin S."/>
            <person name="Spatafora J."/>
            <person name="Crous P."/>
            <person name="Grigoriev I."/>
        </authorList>
    </citation>
    <scope>NUCLEOTIDE SEQUENCE</scope>
    <source>
        <strain evidence="2">CBS 119925</strain>
    </source>
</reference>
<dbReference type="AlphaFoldDB" id="A0A6A6VDQ5"/>
<evidence type="ECO:0000256" key="1">
    <source>
        <dbReference type="SAM" id="MobiDB-lite"/>
    </source>
</evidence>
<protein>
    <submittedName>
        <fullName evidence="2">Uncharacterized protein</fullName>
    </submittedName>
</protein>
<gene>
    <name evidence="2" type="ORF">M011DRAFT_466740</name>
</gene>